<keyword evidence="8 12" id="KW-1133">Transmembrane helix</keyword>
<dbReference type="SUPFAM" id="SSF81324">
    <property type="entry name" value="Voltage-gated potassium channels"/>
    <property type="match status" value="1"/>
</dbReference>
<dbReference type="OrthoDB" id="10389555at2759"/>
<dbReference type="AlphaFoldDB" id="F0ZYH3"/>
<evidence type="ECO:0000313" key="15">
    <source>
        <dbReference type="Proteomes" id="UP000001064"/>
    </source>
</evidence>
<dbReference type="Gene3D" id="1.20.120.350">
    <property type="entry name" value="Voltage-gated potassium channels. Chain C"/>
    <property type="match status" value="1"/>
</dbReference>
<dbReference type="InParanoid" id="F0ZYH3"/>
<dbReference type="InterPro" id="IPR028325">
    <property type="entry name" value="VG_K_chnl"/>
</dbReference>
<evidence type="ECO:0000256" key="2">
    <source>
        <dbReference type="ARBA" id="ARBA00022448"/>
    </source>
</evidence>
<dbReference type="PANTHER" id="PTHR11537:SF254">
    <property type="entry name" value="POTASSIUM VOLTAGE-GATED CHANNEL PROTEIN SHAB"/>
    <property type="match status" value="1"/>
</dbReference>
<evidence type="ECO:0000256" key="6">
    <source>
        <dbReference type="ARBA" id="ARBA00022882"/>
    </source>
</evidence>
<evidence type="ECO:0000256" key="5">
    <source>
        <dbReference type="ARBA" id="ARBA00022826"/>
    </source>
</evidence>
<protein>
    <recommendedName>
        <fullName evidence="13">Ion transport domain-containing protein</fullName>
    </recommendedName>
</protein>
<evidence type="ECO:0000256" key="7">
    <source>
        <dbReference type="ARBA" id="ARBA00022958"/>
    </source>
</evidence>
<comment type="subcellular location">
    <subcellularLocation>
        <location evidence="1">Membrane</location>
        <topology evidence="1">Multi-pass membrane protein</topology>
    </subcellularLocation>
</comment>
<dbReference type="KEGG" id="dpp:DICPUDRAFT_89839"/>
<dbReference type="InterPro" id="IPR005821">
    <property type="entry name" value="Ion_trans_dom"/>
</dbReference>
<evidence type="ECO:0000256" key="3">
    <source>
        <dbReference type="ARBA" id="ARBA00022538"/>
    </source>
</evidence>
<dbReference type="PANTHER" id="PTHR11537">
    <property type="entry name" value="VOLTAGE-GATED POTASSIUM CHANNEL"/>
    <property type="match status" value="1"/>
</dbReference>
<keyword evidence="10 12" id="KW-0472">Membrane</keyword>
<keyword evidence="9" id="KW-0406">Ion transport</keyword>
<keyword evidence="5" id="KW-0631">Potassium channel</keyword>
<keyword evidence="6" id="KW-0851">Voltage-gated channel</keyword>
<dbReference type="GO" id="GO:0008076">
    <property type="term" value="C:voltage-gated potassium channel complex"/>
    <property type="evidence" value="ECO:0007669"/>
    <property type="project" value="InterPro"/>
</dbReference>
<evidence type="ECO:0000256" key="10">
    <source>
        <dbReference type="ARBA" id="ARBA00023136"/>
    </source>
</evidence>
<keyword evidence="2" id="KW-0813">Transport</keyword>
<dbReference type="VEuPathDB" id="AmoebaDB:DICPUDRAFT_89839"/>
<evidence type="ECO:0000256" key="8">
    <source>
        <dbReference type="ARBA" id="ARBA00022989"/>
    </source>
</evidence>
<dbReference type="RefSeq" id="XP_003292465.1">
    <property type="nucleotide sequence ID" value="XM_003292417.1"/>
</dbReference>
<dbReference type="PRINTS" id="PR00169">
    <property type="entry name" value="KCHANNEL"/>
</dbReference>
<dbReference type="OMA" id="IGEMIEF"/>
<dbReference type="Proteomes" id="UP000001064">
    <property type="component" value="Unassembled WGS sequence"/>
</dbReference>
<dbReference type="eggNOG" id="ENOG502RFVT">
    <property type="taxonomic scope" value="Eukaryota"/>
</dbReference>
<organism evidence="14 15">
    <name type="scientific">Dictyostelium purpureum</name>
    <name type="common">Slime mold</name>
    <dbReference type="NCBI Taxonomy" id="5786"/>
    <lineage>
        <taxon>Eukaryota</taxon>
        <taxon>Amoebozoa</taxon>
        <taxon>Evosea</taxon>
        <taxon>Eumycetozoa</taxon>
        <taxon>Dictyostelia</taxon>
        <taxon>Dictyosteliales</taxon>
        <taxon>Dictyosteliaceae</taxon>
        <taxon>Dictyostelium</taxon>
    </lineage>
</organism>
<proteinExistence type="predicted"/>
<dbReference type="Pfam" id="PF00520">
    <property type="entry name" value="Ion_trans"/>
    <property type="match status" value="1"/>
</dbReference>
<dbReference type="EMBL" id="GL871284">
    <property type="protein sequence ID" value="EGC30995.1"/>
    <property type="molecule type" value="Genomic_DNA"/>
</dbReference>
<dbReference type="InterPro" id="IPR027359">
    <property type="entry name" value="Volt_channel_dom_sf"/>
</dbReference>
<feature type="transmembrane region" description="Helical" evidence="12">
    <location>
        <begin position="98"/>
        <end position="120"/>
    </location>
</feature>
<gene>
    <name evidence="14" type="ORF">DICPUDRAFT_89839</name>
</gene>
<keyword evidence="3" id="KW-0633">Potassium transport</keyword>
<dbReference type="GO" id="GO:0005249">
    <property type="term" value="F:voltage-gated potassium channel activity"/>
    <property type="evidence" value="ECO:0007669"/>
    <property type="project" value="InterPro"/>
</dbReference>
<feature type="domain" description="Ion transport" evidence="13">
    <location>
        <begin position="70"/>
        <end position="177"/>
    </location>
</feature>
<reference evidence="15" key="1">
    <citation type="journal article" date="2011" name="Genome Biol.">
        <title>Comparative genomics of the social amoebae Dictyostelium discoideum and Dictyostelium purpureum.</title>
        <authorList>
            <consortium name="US DOE Joint Genome Institute (JGI-PGF)"/>
            <person name="Sucgang R."/>
            <person name="Kuo A."/>
            <person name="Tian X."/>
            <person name="Salerno W."/>
            <person name="Parikh A."/>
            <person name="Feasley C.L."/>
            <person name="Dalin E."/>
            <person name="Tu H."/>
            <person name="Huang E."/>
            <person name="Barry K."/>
            <person name="Lindquist E."/>
            <person name="Shapiro H."/>
            <person name="Bruce D."/>
            <person name="Schmutz J."/>
            <person name="Salamov A."/>
            <person name="Fey P."/>
            <person name="Gaudet P."/>
            <person name="Anjard C."/>
            <person name="Babu M.M."/>
            <person name="Basu S."/>
            <person name="Bushmanova Y."/>
            <person name="van der Wel H."/>
            <person name="Katoh-Kurasawa M."/>
            <person name="Dinh C."/>
            <person name="Coutinho P.M."/>
            <person name="Saito T."/>
            <person name="Elias M."/>
            <person name="Schaap P."/>
            <person name="Kay R.R."/>
            <person name="Henrissat B."/>
            <person name="Eichinger L."/>
            <person name="Rivero F."/>
            <person name="Putnam N.H."/>
            <person name="West C.M."/>
            <person name="Loomis W.F."/>
            <person name="Chisholm R.L."/>
            <person name="Shaulsky G."/>
            <person name="Strassmann J.E."/>
            <person name="Queller D.C."/>
            <person name="Kuspa A."/>
            <person name="Grigoriev I.V."/>
        </authorList>
    </citation>
    <scope>NUCLEOTIDE SEQUENCE [LARGE SCALE GENOMIC DNA]</scope>
    <source>
        <strain evidence="15">QSDP1</strain>
    </source>
</reference>
<accession>F0ZYH3</accession>
<evidence type="ECO:0000256" key="4">
    <source>
        <dbReference type="ARBA" id="ARBA00022692"/>
    </source>
</evidence>
<name>F0ZYH3_DICPU</name>
<keyword evidence="7" id="KW-0630">Potassium</keyword>
<dbReference type="FunCoup" id="F0ZYH3">
    <property type="interactions" value="937"/>
</dbReference>
<evidence type="ECO:0000256" key="11">
    <source>
        <dbReference type="ARBA" id="ARBA00023303"/>
    </source>
</evidence>
<keyword evidence="11" id="KW-0407">Ion channel</keyword>
<evidence type="ECO:0000313" key="14">
    <source>
        <dbReference type="EMBL" id="EGC30995.1"/>
    </source>
</evidence>
<keyword evidence="4 12" id="KW-0812">Transmembrane</keyword>
<evidence type="ECO:0000256" key="9">
    <source>
        <dbReference type="ARBA" id="ARBA00023065"/>
    </source>
</evidence>
<feature type="transmembrane region" description="Helical" evidence="12">
    <location>
        <begin position="12"/>
        <end position="37"/>
    </location>
</feature>
<keyword evidence="15" id="KW-1185">Reference proteome</keyword>
<dbReference type="GeneID" id="10508273"/>
<evidence type="ECO:0000256" key="1">
    <source>
        <dbReference type="ARBA" id="ARBA00004141"/>
    </source>
</evidence>
<evidence type="ECO:0000259" key="13">
    <source>
        <dbReference type="Pfam" id="PF00520"/>
    </source>
</evidence>
<evidence type="ECO:0000256" key="12">
    <source>
        <dbReference type="SAM" id="Phobius"/>
    </source>
</evidence>
<sequence length="186" mass="21584">MASRQPIGALAIWKNALTVAITCGVFALLLSLLVILVRILRKNKPQSVNLSLRAKLEIYLAYTHIGEMIEFIQVAFSILSVILFIYGTYLDANKPPTFYLILELILVFFFILHWALDFFVSKDKLRYLFSFFSIIDMICVTPILIDLQSGDLSNLLNTFQFLRVLRVIRILRLQRVLHYFKNGKFF</sequence>
<feature type="transmembrane region" description="Helical" evidence="12">
    <location>
        <begin position="58"/>
        <end position="86"/>
    </location>
</feature>
<feature type="transmembrane region" description="Helical" evidence="12">
    <location>
        <begin position="127"/>
        <end position="145"/>
    </location>
</feature>